<dbReference type="RefSeq" id="WP_013327489.1">
    <property type="nucleotide sequence ID" value="NC_014506.1"/>
</dbReference>
<keyword evidence="1" id="KW-0175">Coiled coil</keyword>
<dbReference type="EMBL" id="CP002205">
    <property type="protein sequence ID" value="ADN09736.1"/>
    <property type="molecule type" value="Genomic_DNA"/>
</dbReference>
<name>E0UPS7_SULAO</name>
<evidence type="ECO:0008006" key="4">
    <source>
        <dbReference type="Google" id="ProtNLM"/>
    </source>
</evidence>
<gene>
    <name evidence="2" type="ordered locus">Saut_1692</name>
</gene>
<keyword evidence="3" id="KW-1185">Reference proteome</keyword>
<reference evidence="3" key="1">
    <citation type="journal article" date="2010" name="Stand. Genomic Sci.">
        <title>Complete genome sequence of Sulfurimonas autotrophica type strain (OK10).</title>
        <authorList>
            <person name="Sikorski J."/>
            <person name="Munk C."/>
            <person name="Lapidus A."/>
            <person name="Djao O."/>
            <person name="Lucas S."/>
            <person name="Glavina Del Rio T."/>
            <person name="Nolan M."/>
            <person name="Tice H."/>
            <person name="Han C."/>
            <person name="Cheng J."/>
            <person name="Tapia R."/>
            <person name="Goodwin L."/>
            <person name="Pitluck S."/>
            <person name="Liolios K."/>
            <person name="Ivanova N."/>
            <person name="Mavromatis K."/>
            <person name="Mikhailova N."/>
            <person name="Pati A."/>
            <person name="Sims D."/>
            <person name="Meincke L."/>
            <person name="Brettin T."/>
            <person name="Detter J."/>
            <person name="Chen A."/>
            <person name="Palaniappan K."/>
            <person name="Land M."/>
            <person name="Hauser L."/>
            <person name="Chang Y."/>
            <person name="Jeffries C."/>
            <person name="Rohde M."/>
            <person name="Lang E."/>
            <person name="Spring S."/>
            <person name="Goker M."/>
            <person name="Woyke T."/>
            <person name="Bristow J."/>
            <person name="Eisen J."/>
            <person name="Markowitz V."/>
            <person name="Hugenholtz P."/>
            <person name="Kyrpides N."/>
            <person name="Klenk H."/>
        </authorList>
    </citation>
    <scope>NUCLEOTIDE SEQUENCE [LARGE SCALE GENOMIC DNA]</scope>
    <source>
        <strain evidence="3">ATCC BAA-671 / DSM 16294 / JCM 11897 / OK10</strain>
    </source>
</reference>
<evidence type="ECO:0000256" key="1">
    <source>
        <dbReference type="SAM" id="Coils"/>
    </source>
</evidence>
<dbReference type="eggNOG" id="COG1315">
    <property type="taxonomic scope" value="Bacteria"/>
</dbReference>
<organism evidence="2 3">
    <name type="scientific">Sulfurimonas autotrophica (strain ATCC BAA-671 / DSM 16294 / JCM 11897 / OK10)</name>
    <dbReference type="NCBI Taxonomy" id="563040"/>
    <lineage>
        <taxon>Bacteria</taxon>
        <taxon>Pseudomonadati</taxon>
        <taxon>Campylobacterota</taxon>
        <taxon>Epsilonproteobacteria</taxon>
        <taxon>Campylobacterales</taxon>
        <taxon>Sulfurimonadaceae</taxon>
        <taxon>Sulfurimonas</taxon>
    </lineage>
</organism>
<accession>E0UPS7</accession>
<evidence type="ECO:0000313" key="2">
    <source>
        <dbReference type="EMBL" id="ADN09736.1"/>
    </source>
</evidence>
<dbReference type="STRING" id="563040.Saut_1692"/>
<dbReference type="HOGENOM" id="CLU_028868_0_0_7"/>
<sequence>MPKIENKIIKTRYIAEALNIFAEENLISPSECDFLINKVDTYIKSNATESFELYSKDVQKSYMDKERILNEHIEFHQLYTITAMQREKTELELEYTIDYSKYSTHPTLILSPDSKIPYKTYKPIDLLKKLFREFNKIKAYHQILINIFDEDMKKYLKLLVKYIYAGKFIKRVKIPLFNGITPLITRPSKLIFWFQEKEHKSEVVEVEENEVLVEYKKPIYGQNGLNAFGEYIDTAFANNVDDLQARVDENSIKIEENTTTKRYISKIRGYIHYDGKELLVDNRIKISEISRHRDLVDDLEDNNIEVVVTQHDTNRDTIKEGVILVSERIHVDGFVGAKSRLEAVTLEIDGATHQDSIQYAKYASVNRHKGTLRCHEGKIKLLEGGVVYATTVDIESSIGGAVYAQDVTIGHVKNNLKVYASNSITVRLVSGEDNLFKINYRDIPILESKIKFIESDLEDLKYKLEEAKRHSLSRVEELKKEIQSLKNEKKAIQNSYKNATITVKEPFRGLNNIVFTIDESHEISYKTDAQFYTPFYLEMKENIITLHPVAKSIVIEE</sequence>
<dbReference type="OrthoDB" id="5353360at2"/>
<protein>
    <recommendedName>
        <fullName evidence="4">DUF342 domain-containing protein</fullName>
    </recommendedName>
</protein>
<evidence type="ECO:0000313" key="3">
    <source>
        <dbReference type="Proteomes" id="UP000007803"/>
    </source>
</evidence>
<dbReference type="AlphaFoldDB" id="E0UPS7"/>
<feature type="coiled-coil region" evidence="1">
    <location>
        <begin position="450"/>
        <end position="502"/>
    </location>
</feature>
<dbReference type="KEGG" id="sua:Saut_1692"/>
<dbReference type="Proteomes" id="UP000007803">
    <property type="component" value="Chromosome"/>
</dbReference>
<proteinExistence type="predicted"/>